<keyword evidence="2" id="KW-0645">Protease</keyword>
<organism evidence="2 3">
    <name type="scientific">Pseudoxanthomonas taiwanensis J19</name>
    <dbReference type="NCBI Taxonomy" id="935569"/>
    <lineage>
        <taxon>Bacteria</taxon>
        <taxon>Pseudomonadati</taxon>
        <taxon>Pseudomonadota</taxon>
        <taxon>Gammaproteobacteria</taxon>
        <taxon>Lysobacterales</taxon>
        <taxon>Lysobacteraceae</taxon>
        <taxon>Pseudoxanthomonas</taxon>
    </lineage>
</organism>
<dbReference type="Gene3D" id="2.60.40.2250">
    <property type="match status" value="1"/>
</dbReference>
<dbReference type="InterPro" id="IPR002931">
    <property type="entry name" value="Transglutaminase-like"/>
</dbReference>
<dbReference type="GO" id="GO:0006508">
    <property type="term" value="P:proteolysis"/>
    <property type="evidence" value="ECO:0007669"/>
    <property type="project" value="UniProtKB-KW"/>
</dbReference>
<gene>
    <name evidence="2" type="ORF">L613_003800000070</name>
</gene>
<keyword evidence="3" id="KW-1185">Reference proteome</keyword>
<dbReference type="InterPro" id="IPR038765">
    <property type="entry name" value="Papain-like_cys_pep_sf"/>
</dbReference>
<dbReference type="SMART" id="SM00460">
    <property type="entry name" value="TGc"/>
    <property type="match status" value="1"/>
</dbReference>
<dbReference type="AlphaFoldDB" id="A0A562DID4"/>
<dbReference type="PANTHER" id="PTHR33490">
    <property type="entry name" value="BLR5614 PROTEIN-RELATED"/>
    <property type="match status" value="1"/>
</dbReference>
<protein>
    <submittedName>
        <fullName evidence="2">Transglutaminase-like putative cysteine protease</fullName>
    </submittedName>
</protein>
<dbReference type="GO" id="GO:0008233">
    <property type="term" value="F:peptidase activity"/>
    <property type="evidence" value="ECO:0007669"/>
    <property type="project" value="UniProtKB-KW"/>
</dbReference>
<dbReference type="Pfam" id="PF01841">
    <property type="entry name" value="Transglut_core"/>
    <property type="match status" value="1"/>
</dbReference>
<sequence>MPFRLGFRIAYRFAQSTPMVAMLDVADSEAHRLLSGPTAWTSPQVPLHRYRDRFGNTCTRLLAPAGLLVLRGEALVRDGSFRPAVAPAPEDLGPFLQPSRHCEVRPLLHHAQARFGDLPSDRVRVQAICAHVARSIEYVPETADCTRGALRALQDGQGLCRDFAHVAIALCRGVGVPARYCTGYPPPGTTPEPRFPAWIEAWFDGRWHAFDPRTGGACPARVPVARGRDAADVATSCTFGLCEPESVEVWALEEAAAAAAAGGLTLRMHPGYDHSYYFIASFSGRHRRGRPGAGVLRPAFTFPRPRLYARRAQMAVRPCRPRREEQP</sequence>
<dbReference type="SUPFAM" id="SSF54001">
    <property type="entry name" value="Cysteine proteinases"/>
    <property type="match status" value="1"/>
</dbReference>
<name>A0A562DID4_9GAMM</name>
<keyword evidence="2" id="KW-0378">Hydrolase</keyword>
<reference evidence="2 3" key="1">
    <citation type="submission" date="2019-07" db="EMBL/GenBank/DDBJ databases">
        <title>Genome sequencing of lignin-degrading bacterial isolates.</title>
        <authorList>
            <person name="Gladden J."/>
        </authorList>
    </citation>
    <scope>NUCLEOTIDE SEQUENCE [LARGE SCALE GENOMIC DNA]</scope>
    <source>
        <strain evidence="2 3">J19</strain>
    </source>
</reference>
<proteinExistence type="predicted"/>
<evidence type="ECO:0000313" key="2">
    <source>
        <dbReference type="EMBL" id="TWH09420.1"/>
    </source>
</evidence>
<dbReference type="Proteomes" id="UP000321583">
    <property type="component" value="Unassembled WGS sequence"/>
</dbReference>
<accession>A0A562DID4</accession>
<evidence type="ECO:0000259" key="1">
    <source>
        <dbReference type="SMART" id="SM00460"/>
    </source>
</evidence>
<dbReference type="PANTHER" id="PTHR33490:SF12">
    <property type="entry name" value="BLL5557 PROTEIN"/>
    <property type="match status" value="1"/>
</dbReference>
<dbReference type="EMBL" id="VLJS01000067">
    <property type="protein sequence ID" value="TWH09420.1"/>
    <property type="molecule type" value="Genomic_DNA"/>
</dbReference>
<dbReference type="Gene3D" id="3.10.620.30">
    <property type="match status" value="1"/>
</dbReference>
<comment type="caution">
    <text evidence="2">The sequence shown here is derived from an EMBL/GenBank/DDBJ whole genome shotgun (WGS) entry which is preliminary data.</text>
</comment>
<dbReference type="RefSeq" id="WP_261793139.1">
    <property type="nucleotide sequence ID" value="NZ_VLJS01000067.1"/>
</dbReference>
<feature type="domain" description="Transglutaminase-like" evidence="1">
    <location>
        <begin position="152"/>
        <end position="214"/>
    </location>
</feature>
<evidence type="ECO:0000313" key="3">
    <source>
        <dbReference type="Proteomes" id="UP000321583"/>
    </source>
</evidence>